<evidence type="ECO:0000313" key="3">
    <source>
        <dbReference type="Proteomes" id="UP000694892"/>
    </source>
</evidence>
<accession>A0A974E1Y9</accession>
<feature type="region of interest" description="Disordered" evidence="1">
    <location>
        <begin position="1"/>
        <end position="31"/>
    </location>
</feature>
<dbReference type="AlphaFoldDB" id="A0A974E1Y9"/>
<sequence>MNRRHGGTHLHSKTQPTIHRSAPTAQGGSVSNVRFLPSRIGCNLCHERHNRSGRRMQCICVPIHFVLYLQSMKEVEIML</sequence>
<name>A0A974E1Y9_XENLA</name>
<dbReference type="EMBL" id="CM004466">
    <property type="protein sequence ID" value="OCU02270.1"/>
    <property type="molecule type" value="Genomic_DNA"/>
</dbReference>
<feature type="compositionally biased region" description="Basic residues" evidence="1">
    <location>
        <begin position="1"/>
        <end position="12"/>
    </location>
</feature>
<protein>
    <submittedName>
        <fullName evidence="2">Uncharacterized protein</fullName>
    </submittedName>
</protein>
<dbReference type="Proteomes" id="UP000694892">
    <property type="component" value="Chromosome 1L"/>
</dbReference>
<feature type="compositionally biased region" description="Polar residues" evidence="1">
    <location>
        <begin position="13"/>
        <end position="31"/>
    </location>
</feature>
<proteinExistence type="predicted"/>
<evidence type="ECO:0000313" key="2">
    <source>
        <dbReference type="EMBL" id="OCU02270.1"/>
    </source>
</evidence>
<evidence type="ECO:0000256" key="1">
    <source>
        <dbReference type="SAM" id="MobiDB-lite"/>
    </source>
</evidence>
<organism evidence="2 3">
    <name type="scientific">Xenopus laevis</name>
    <name type="common">African clawed frog</name>
    <dbReference type="NCBI Taxonomy" id="8355"/>
    <lineage>
        <taxon>Eukaryota</taxon>
        <taxon>Metazoa</taxon>
        <taxon>Chordata</taxon>
        <taxon>Craniata</taxon>
        <taxon>Vertebrata</taxon>
        <taxon>Euteleostomi</taxon>
        <taxon>Amphibia</taxon>
        <taxon>Batrachia</taxon>
        <taxon>Anura</taxon>
        <taxon>Pipoidea</taxon>
        <taxon>Pipidae</taxon>
        <taxon>Xenopodinae</taxon>
        <taxon>Xenopus</taxon>
        <taxon>Xenopus</taxon>
    </lineage>
</organism>
<gene>
    <name evidence="2" type="ORF">XELAEV_18008031mg</name>
</gene>
<reference evidence="3" key="1">
    <citation type="journal article" date="2016" name="Nature">
        <title>Genome evolution in the allotetraploid frog Xenopus laevis.</title>
        <authorList>
            <person name="Session A.M."/>
            <person name="Uno Y."/>
            <person name="Kwon T."/>
            <person name="Chapman J.A."/>
            <person name="Toyoda A."/>
            <person name="Takahashi S."/>
            <person name="Fukui A."/>
            <person name="Hikosaka A."/>
            <person name="Suzuki A."/>
            <person name="Kondo M."/>
            <person name="van Heeringen S.J."/>
            <person name="Quigley I."/>
            <person name="Heinz S."/>
            <person name="Ogino H."/>
            <person name="Ochi H."/>
            <person name="Hellsten U."/>
            <person name="Lyons J.B."/>
            <person name="Simakov O."/>
            <person name="Putnam N."/>
            <person name="Stites J."/>
            <person name="Kuroki Y."/>
            <person name="Tanaka T."/>
            <person name="Michiue T."/>
            <person name="Watanabe M."/>
            <person name="Bogdanovic O."/>
            <person name="Lister R."/>
            <person name="Georgiou G."/>
            <person name="Paranjpe S.S."/>
            <person name="van Kruijsbergen I."/>
            <person name="Shu S."/>
            <person name="Carlson J."/>
            <person name="Kinoshita T."/>
            <person name="Ohta Y."/>
            <person name="Mawaribuchi S."/>
            <person name="Jenkins J."/>
            <person name="Grimwood J."/>
            <person name="Schmutz J."/>
            <person name="Mitros T."/>
            <person name="Mozaffari S.V."/>
            <person name="Suzuki Y."/>
            <person name="Haramoto Y."/>
            <person name="Yamamoto T.S."/>
            <person name="Takagi C."/>
            <person name="Heald R."/>
            <person name="Miller K."/>
            <person name="Haudenschild C."/>
            <person name="Kitzman J."/>
            <person name="Nakayama T."/>
            <person name="Izutsu Y."/>
            <person name="Robert J."/>
            <person name="Fortriede J."/>
            <person name="Burns K."/>
            <person name="Lotay V."/>
            <person name="Karimi K."/>
            <person name="Yasuoka Y."/>
            <person name="Dichmann D.S."/>
            <person name="Flajnik M.F."/>
            <person name="Houston D.W."/>
            <person name="Shendure J."/>
            <person name="DuPasquier L."/>
            <person name="Vize P.D."/>
            <person name="Zorn A.M."/>
            <person name="Ito M."/>
            <person name="Marcotte E.M."/>
            <person name="Wallingford J.B."/>
            <person name="Ito Y."/>
            <person name="Asashima M."/>
            <person name="Ueno N."/>
            <person name="Matsuda Y."/>
            <person name="Veenstra G.J."/>
            <person name="Fujiyama A."/>
            <person name="Harland R.M."/>
            <person name="Taira M."/>
            <person name="Rokhsar D.S."/>
        </authorList>
    </citation>
    <scope>NUCLEOTIDE SEQUENCE [LARGE SCALE GENOMIC DNA]</scope>
    <source>
        <strain evidence="3">J</strain>
    </source>
</reference>